<gene>
    <name evidence="1" type="ordered locus">Bind_2035</name>
</gene>
<accession>B2IF92</accession>
<sequence length="53" mass="6351">MDSFIAEGRQYSLSRFSPFSIEWIARAGLHRTRSYHVFRSAPESRMEIKFWLV</sequence>
<evidence type="ECO:0000313" key="2">
    <source>
        <dbReference type="Proteomes" id="UP000001695"/>
    </source>
</evidence>
<organism evidence="1 2">
    <name type="scientific">Beijerinckia indica subsp. indica (strain ATCC 9039 / DSM 1715 / NCIMB 8712)</name>
    <dbReference type="NCBI Taxonomy" id="395963"/>
    <lineage>
        <taxon>Bacteria</taxon>
        <taxon>Pseudomonadati</taxon>
        <taxon>Pseudomonadota</taxon>
        <taxon>Alphaproteobacteria</taxon>
        <taxon>Hyphomicrobiales</taxon>
        <taxon>Beijerinckiaceae</taxon>
        <taxon>Beijerinckia</taxon>
    </lineage>
</organism>
<protein>
    <submittedName>
        <fullName evidence="1">Uncharacterized protein</fullName>
    </submittedName>
</protein>
<evidence type="ECO:0000313" key="1">
    <source>
        <dbReference type="EMBL" id="ACB95657.1"/>
    </source>
</evidence>
<dbReference type="Proteomes" id="UP000001695">
    <property type="component" value="Chromosome"/>
</dbReference>
<reference evidence="1 2" key="2">
    <citation type="journal article" date="2010" name="J. Bacteriol.">
        <title>Complete genome sequence of Beijerinckia indica subsp. indica.</title>
        <authorList>
            <person name="Tamas I."/>
            <person name="Dedysh S.N."/>
            <person name="Liesack W."/>
            <person name="Stott M.B."/>
            <person name="Alam M."/>
            <person name="Murrell J.C."/>
            <person name="Dunfield P.F."/>
        </authorList>
    </citation>
    <scope>NUCLEOTIDE SEQUENCE [LARGE SCALE GENOMIC DNA]</scope>
    <source>
        <strain evidence="2">ATCC 9039 / DSM 1715 / NCIMB 8712</strain>
    </source>
</reference>
<name>B2IF92_BEII9</name>
<proteinExistence type="predicted"/>
<dbReference type="STRING" id="395963.Bind_2035"/>
<dbReference type="EMBL" id="CP001016">
    <property type="protein sequence ID" value="ACB95657.1"/>
    <property type="molecule type" value="Genomic_DNA"/>
</dbReference>
<dbReference type="AlphaFoldDB" id="B2IF92"/>
<keyword evidence="2" id="KW-1185">Reference proteome</keyword>
<reference evidence="2" key="1">
    <citation type="submission" date="2008-03" db="EMBL/GenBank/DDBJ databases">
        <title>Complete sequence of chromosome of Beijerinckia indica subsp. indica ATCC 9039.</title>
        <authorList>
            <consortium name="US DOE Joint Genome Institute"/>
            <person name="Copeland A."/>
            <person name="Lucas S."/>
            <person name="Lapidus A."/>
            <person name="Glavina del Rio T."/>
            <person name="Dalin E."/>
            <person name="Tice H."/>
            <person name="Bruce D."/>
            <person name="Goodwin L."/>
            <person name="Pitluck S."/>
            <person name="LaButti K."/>
            <person name="Schmutz J."/>
            <person name="Larimer F."/>
            <person name="Land M."/>
            <person name="Hauser L."/>
            <person name="Kyrpides N."/>
            <person name="Mikhailova N."/>
            <person name="Dunfield P.F."/>
            <person name="Dedysh S.N."/>
            <person name="Liesack W."/>
            <person name="Saw J.H."/>
            <person name="Alam M."/>
            <person name="Chen Y."/>
            <person name="Murrell J.C."/>
            <person name="Richardson P."/>
        </authorList>
    </citation>
    <scope>NUCLEOTIDE SEQUENCE [LARGE SCALE GENOMIC DNA]</scope>
    <source>
        <strain evidence="2">ATCC 9039 / DSM 1715 / NCIMB 8712</strain>
    </source>
</reference>
<dbReference type="HOGENOM" id="CLU_3058938_0_0_5"/>
<dbReference type="KEGG" id="bid:Bind_2035"/>